<evidence type="ECO:0000313" key="2">
    <source>
        <dbReference type="Proteomes" id="UP000076603"/>
    </source>
</evidence>
<dbReference type="PATRIC" id="fig|1121326.3.peg.5461"/>
<dbReference type="RefSeq" id="WP_066629568.1">
    <property type="nucleotide sequence ID" value="NZ_FQXL01000050.1"/>
</dbReference>
<gene>
    <name evidence="1" type="ORF">CLMAG_53930</name>
</gene>
<dbReference type="EMBL" id="LWAE01000010">
    <property type="protein sequence ID" value="KZL89175.1"/>
    <property type="molecule type" value="Genomic_DNA"/>
</dbReference>
<dbReference type="AlphaFoldDB" id="A0A162QZ54"/>
<reference evidence="1 2" key="1">
    <citation type="submission" date="2016-04" db="EMBL/GenBank/DDBJ databases">
        <title>Genome sequence of Clostridium magnum DSM 2767.</title>
        <authorList>
            <person name="Poehlein A."/>
            <person name="Uhlig R."/>
            <person name="Fischer R."/>
            <person name="Bahl H."/>
            <person name="Daniel R."/>
        </authorList>
    </citation>
    <scope>NUCLEOTIDE SEQUENCE [LARGE SCALE GENOMIC DNA]</scope>
    <source>
        <strain evidence="1 2">DSM 2767</strain>
    </source>
</reference>
<dbReference type="Proteomes" id="UP000076603">
    <property type="component" value="Unassembled WGS sequence"/>
</dbReference>
<name>A0A162QZ54_9CLOT</name>
<evidence type="ECO:0000313" key="1">
    <source>
        <dbReference type="EMBL" id="KZL89175.1"/>
    </source>
</evidence>
<comment type="caution">
    <text evidence="1">The sequence shown here is derived from an EMBL/GenBank/DDBJ whole genome shotgun (WGS) entry which is preliminary data.</text>
</comment>
<proteinExistence type="predicted"/>
<organism evidence="1 2">
    <name type="scientific">Clostridium magnum DSM 2767</name>
    <dbReference type="NCBI Taxonomy" id="1121326"/>
    <lineage>
        <taxon>Bacteria</taxon>
        <taxon>Bacillati</taxon>
        <taxon>Bacillota</taxon>
        <taxon>Clostridia</taxon>
        <taxon>Eubacteriales</taxon>
        <taxon>Clostridiaceae</taxon>
        <taxon>Clostridium</taxon>
    </lineage>
</organism>
<protein>
    <submittedName>
        <fullName evidence="1">Uncharacterized protein</fullName>
    </submittedName>
</protein>
<keyword evidence="2" id="KW-1185">Reference proteome</keyword>
<sequence length="102" mass="12385">MNNAEKILSNYDLKVVKKYGFLAISKKGENNYKCVPPNKKQRLYFMFGNEFNKETVQDLIRERKVIKVTAYQLYKMLLKEEAFNSVLERYKRYRELNKLQQY</sequence>
<accession>A0A162QZ54</accession>